<dbReference type="AlphaFoldDB" id="A0AAW4G1P1"/>
<feature type="transmembrane region" description="Helical" evidence="1">
    <location>
        <begin position="12"/>
        <end position="31"/>
    </location>
</feature>
<dbReference type="InterPro" id="IPR029058">
    <property type="entry name" value="AB_hydrolase_fold"/>
</dbReference>
<feature type="transmembrane region" description="Helical" evidence="1">
    <location>
        <begin position="38"/>
        <end position="60"/>
    </location>
</feature>
<comment type="caution">
    <text evidence="2">The sequence shown here is derived from an EMBL/GenBank/DDBJ whole genome shotgun (WGS) entry which is preliminary data.</text>
</comment>
<evidence type="ECO:0000313" key="3">
    <source>
        <dbReference type="Proteomes" id="UP001195196"/>
    </source>
</evidence>
<keyword evidence="1" id="KW-0472">Membrane</keyword>
<feature type="transmembrane region" description="Helical" evidence="1">
    <location>
        <begin position="106"/>
        <end position="127"/>
    </location>
</feature>
<dbReference type="Proteomes" id="UP001195196">
    <property type="component" value="Unassembled WGS sequence"/>
</dbReference>
<dbReference type="PANTHER" id="PTHR48098:SF1">
    <property type="entry name" value="DIACYLGLYCEROL ACYLTRANSFERASE_MYCOLYLTRANSFERASE AG85A"/>
    <property type="match status" value="1"/>
</dbReference>
<name>A0AAW4G1P1_GORRU</name>
<evidence type="ECO:0000256" key="1">
    <source>
        <dbReference type="SAM" id="Phobius"/>
    </source>
</evidence>
<organism evidence="2 3">
    <name type="scientific">Gordonia rubripertincta</name>
    <name type="common">Rhodococcus corallinus</name>
    <dbReference type="NCBI Taxonomy" id="36822"/>
    <lineage>
        <taxon>Bacteria</taxon>
        <taxon>Bacillati</taxon>
        <taxon>Actinomycetota</taxon>
        <taxon>Actinomycetes</taxon>
        <taxon>Mycobacteriales</taxon>
        <taxon>Gordoniaceae</taxon>
        <taxon>Gordonia</taxon>
    </lineage>
</organism>
<keyword evidence="1" id="KW-1133">Transmembrane helix</keyword>
<evidence type="ECO:0000313" key="2">
    <source>
        <dbReference type="EMBL" id="MBM7277091.1"/>
    </source>
</evidence>
<dbReference type="Pfam" id="PF00756">
    <property type="entry name" value="Esterase"/>
    <property type="match status" value="1"/>
</dbReference>
<gene>
    <name evidence="2" type="ORF">JTZ10_04900</name>
</gene>
<feature type="transmembrane region" description="Helical" evidence="1">
    <location>
        <begin position="75"/>
        <end position="94"/>
    </location>
</feature>
<accession>A0AAW4G1P1</accession>
<keyword evidence="1" id="KW-0812">Transmembrane</keyword>
<dbReference type="EMBL" id="JAFFGU010000001">
    <property type="protein sequence ID" value="MBM7277091.1"/>
    <property type="molecule type" value="Genomic_DNA"/>
</dbReference>
<dbReference type="InterPro" id="IPR050583">
    <property type="entry name" value="Mycobacterial_A85_antigen"/>
</dbReference>
<protein>
    <submittedName>
        <fullName evidence="2">Prolyl oligopeptidase family serine peptidase</fullName>
    </submittedName>
</protein>
<dbReference type="PANTHER" id="PTHR48098">
    <property type="entry name" value="ENTEROCHELIN ESTERASE-RELATED"/>
    <property type="match status" value="1"/>
</dbReference>
<dbReference type="GO" id="GO:0016747">
    <property type="term" value="F:acyltransferase activity, transferring groups other than amino-acyl groups"/>
    <property type="evidence" value="ECO:0007669"/>
    <property type="project" value="TreeGrafter"/>
</dbReference>
<dbReference type="Gene3D" id="3.40.50.1820">
    <property type="entry name" value="alpha/beta hydrolase"/>
    <property type="match status" value="1"/>
</dbReference>
<sequence>MVLSASLSVVSGPVPVVVTVLGVVGFLWLIFYPSVRYLLIVVPISIAVAVGGTLLAHYLVEDVWRPFPEAIETGVYISSCVAALALILGVARFVAGHGWLQKLITVLAGLFAVLMALSQINVTFAYYPTVDALLGDSGARSVTLEELDDDSLIVVPIDKWRAPQNIPSGGRILTAPIPGTKSGFTARPAKIYLPPAALTSPTPRLPVLVLLAGQPGAPDDWLLGGQLVATMDAYAAEHNGLGPIVVVADGTGSTMANPICVDSKLGNVATYLSQDVPDWVAANLKLANTDSRSWAVGGLSYGGTCALQLATNHPDVYPTFLDLSGQIEPSLGTRQQTIATAFDGDEAAFKAVNPMDLMATRQYPDTAGAFVVGRDDAMYRAGLKEVFEAARRAGMDVHFSEVPGGHSFAVWSVGLRQEMPWLGKRLGIPE</sequence>
<reference evidence="2" key="1">
    <citation type="submission" date="2021-02" db="EMBL/GenBank/DDBJ databases">
        <title>Taxonomy, biology and ecology of Rhodococcus bacteria occurring in California pistachio and other woody hosts as revealed by genome sequence analyses.</title>
        <authorList>
            <person name="Riely B."/>
            <person name="Gai Y."/>
        </authorList>
    </citation>
    <scope>NUCLEOTIDE SEQUENCE</scope>
    <source>
        <strain evidence="2">BP-295</strain>
    </source>
</reference>
<proteinExistence type="predicted"/>
<dbReference type="RefSeq" id="WP_204717511.1">
    <property type="nucleotide sequence ID" value="NZ_JAFFGU010000001.1"/>
</dbReference>
<dbReference type="InterPro" id="IPR000801">
    <property type="entry name" value="Esterase-like"/>
</dbReference>
<dbReference type="SUPFAM" id="SSF53474">
    <property type="entry name" value="alpha/beta-Hydrolases"/>
    <property type="match status" value="1"/>
</dbReference>